<accession>A0ABQ0RMP8</accession>
<dbReference type="Gene3D" id="3.40.50.12780">
    <property type="entry name" value="N-terminal domain of ligase-like"/>
    <property type="match status" value="1"/>
</dbReference>
<keyword evidence="3" id="KW-1185">Reference proteome</keyword>
<dbReference type="Gene3D" id="3.30.300.30">
    <property type="match status" value="1"/>
</dbReference>
<dbReference type="EMBL" id="BJNE01000007">
    <property type="protein sequence ID" value="GEC12761.1"/>
    <property type="molecule type" value="Genomic_DNA"/>
</dbReference>
<proteinExistence type="predicted"/>
<protein>
    <recommendedName>
        <fullName evidence="1">AMP-dependent synthetase/ligase domain-containing protein</fullName>
    </recommendedName>
</protein>
<feature type="domain" description="AMP-dependent synthetase/ligase" evidence="1">
    <location>
        <begin position="3"/>
        <end position="121"/>
    </location>
</feature>
<dbReference type="Proteomes" id="UP000316242">
    <property type="component" value="Unassembled WGS sequence"/>
</dbReference>
<dbReference type="InterPro" id="IPR045851">
    <property type="entry name" value="AMP-bd_C_sf"/>
</dbReference>
<evidence type="ECO:0000313" key="3">
    <source>
        <dbReference type="Proteomes" id="UP000316242"/>
    </source>
</evidence>
<sequence length="262" mass="28616">MLSQSSCTRIVSVPTILRRVLELAEPTFLSNLLVVVSGGEALHQETVQLLHEIAPMARCVEYFGSSEHSLIAYRERKPDQPASPYFEGQLFPGVRAHIHGKDSATGFGLLYIDSPFNAKGYDASSEASVSRCGKSIGIGDRAMLASGSARVVLARRNDEMMNLNGNNIHPGEVSAALESVGLPNAIVRLDESGPEPQMVAYTVSPPRSRSTLVSGLGQHLSRYKIPHRITYLRSWPETFSGKLNTAALNDQGLDIERSDWLR</sequence>
<dbReference type="SUPFAM" id="SSF56801">
    <property type="entry name" value="Acetyl-CoA synthetase-like"/>
    <property type="match status" value="1"/>
</dbReference>
<dbReference type="InterPro" id="IPR042099">
    <property type="entry name" value="ANL_N_sf"/>
</dbReference>
<comment type="caution">
    <text evidence="2">The sequence shown here is derived from an EMBL/GenBank/DDBJ whole genome shotgun (WGS) entry which is preliminary data.</text>
</comment>
<dbReference type="InterPro" id="IPR050237">
    <property type="entry name" value="ATP-dep_AMP-bd_enzyme"/>
</dbReference>
<evidence type="ECO:0000259" key="1">
    <source>
        <dbReference type="Pfam" id="PF00501"/>
    </source>
</evidence>
<reference evidence="2 3" key="1">
    <citation type="submission" date="2019-06" db="EMBL/GenBank/DDBJ databases">
        <title>Whole genome shotgun sequence of Glutamicibacter nicotianae NBRC 14234.</title>
        <authorList>
            <person name="Hosoyama A."/>
            <person name="Uohara A."/>
            <person name="Ohji S."/>
            <person name="Ichikawa N."/>
        </authorList>
    </citation>
    <scope>NUCLEOTIDE SEQUENCE [LARGE SCALE GENOMIC DNA]</scope>
    <source>
        <strain evidence="2 3">NBRC 14234</strain>
    </source>
</reference>
<name>A0ABQ0RMP8_GLUNI</name>
<dbReference type="InterPro" id="IPR000873">
    <property type="entry name" value="AMP-dep_synth/lig_dom"/>
</dbReference>
<gene>
    <name evidence="2" type="ORF">ANI01nite_19640</name>
</gene>
<organism evidence="2 3">
    <name type="scientific">Glutamicibacter nicotianae</name>
    <name type="common">Arthrobacter nicotianae</name>
    <dbReference type="NCBI Taxonomy" id="37929"/>
    <lineage>
        <taxon>Bacteria</taxon>
        <taxon>Bacillati</taxon>
        <taxon>Actinomycetota</taxon>
        <taxon>Actinomycetes</taxon>
        <taxon>Micrococcales</taxon>
        <taxon>Micrococcaceae</taxon>
        <taxon>Glutamicibacter</taxon>
    </lineage>
</organism>
<dbReference type="PANTHER" id="PTHR43767">
    <property type="entry name" value="LONG-CHAIN-FATTY-ACID--COA LIGASE"/>
    <property type="match status" value="1"/>
</dbReference>
<dbReference type="PANTHER" id="PTHR43767:SF1">
    <property type="entry name" value="NONRIBOSOMAL PEPTIDE SYNTHASE PES1 (EUROFUNG)-RELATED"/>
    <property type="match status" value="1"/>
</dbReference>
<dbReference type="Pfam" id="PF00501">
    <property type="entry name" value="AMP-binding"/>
    <property type="match status" value="1"/>
</dbReference>
<evidence type="ECO:0000313" key="2">
    <source>
        <dbReference type="EMBL" id="GEC12761.1"/>
    </source>
</evidence>